<reference evidence="1 2" key="1">
    <citation type="submission" date="2019-01" db="EMBL/GenBank/DDBJ databases">
        <title>Complete genome sequencing of Aequorivita sp. H23M31.</title>
        <authorList>
            <person name="Bae J.-W."/>
        </authorList>
    </citation>
    <scope>NUCLEOTIDE SEQUENCE [LARGE SCALE GENOMIC DNA]</scope>
    <source>
        <strain evidence="1 2">H23M31</strain>
    </source>
</reference>
<evidence type="ECO:0000313" key="2">
    <source>
        <dbReference type="Proteomes" id="UP000285517"/>
    </source>
</evidence>
<sequence>MMSKPPLNCITVSEARKFHDNWLKTRALYIEKGLGSPDVCEFLFTVDELQQFLDYVKAGTEKHEPGIRIYLAAYGTDKSEKATLFLAPTLGTKAGAENNYNLDPLNKGIQGWPPKKY</sequence>
<evidence type="ECO:0000313" key="1">
    <source>
        <dbReference type="EMBL" id="QAA81327.1"/>
    </source>
</evidence>
<keyword evidence="2" id="KW-1185">Reference proteome</keyword>
<organism evidence="1 2">
    <name type="scientific">Aequorivita ciconiae</name>
    <dbReference type="NCBI Taxonomy" id="2494375"/>
    <lineage>
        <taxon>Bacteria</taxon>
        <taxon>Pseudomonadati</taxon>
        <taxon>Bacteroidota</taxon>
        <taxon>Flavobacteriia</taxon>
        <taxon>Flavobacteriales</taxon>
        <taxon>Flavobacteriaceae</taxon>
        <taxon>Aequorivita</taxon>
    </lineage>
</organism>
<dbReference type="EMBL" id="CP034951">
    <property type="protein sequence ID" value="QAA81327.1"/>
    <property type="molecule type" value="Genomic_DNA"/>
</dbReference>
<accession>A0A410G214</accession>
<gene>
    <name evidence="1" type="ORF">EI546_06105</name>
</gene>
<dbReference type="Proteomes" id="UP000285517">
    <property type="component" value="Chromosome"/>
</dbReference>
<dbReference type="KEGG" id="aev:EI546_06105"/>
<dbReference type="AlphaFoldDB" id="A0A410G214"/>
<name>A0A410G214_9FLAO</name>
<proteinExistence type="predicted"/>
<protein>
    <submittedName>
        <fullName evidence="1">Uncharacterized protein</fullName>
    </submittedName>
</protein>
<dbReference type="OrthoDB" id="1440507at2"/>
<dbReference type="RefSeq" id="WP_128249715.1">
    <property type="nucleotide sequence ID" value="NZ_CP034951.1"/>
</dbReference>